<dbReference type="AlphaFoldDB" id="A0A6P8YW15"/>
<feature type="compositionally biased region" description="Polar residues" evidence="1">
    <location>
        <begin position="15"/>
        <end position="26"/>
    </location>
</feature>
<dbReference type="KEGG" id="tpal:117645381"/>
<keyword evidence="2" id="KW-1185">Reference proteome</keyword>
<dbReference type="Proteomes" id="UP000515158">
    <property type="component" value="Unplaced"/>
</dbReference>
<sequence>MSCQEDITKKEEELSTTSDEFGNCASSQESEDGLLACSTDAVHPRMSATARQEALKKPFYCQICESDFSVLKDHYHKHISTEHCQYCNGLVYRYVIKNTQVEKIYHTCSSSSALPDIIPDANMNL</sequence>
<gene>
    <name evidence="3 4" type="primary">LOC117645381</name>
</gene>
<feature type="compositionally biased region" description="Basic and acidic residues" evidence="1">
    <location>
        <begin position="1"/>
        <end position="13"/>
    </location>
</feature>
<feature type="region of interest" description="Disordered" evidence="1">
    <location>
        <begin position="1"/>
        <end position="26"/>
    </location>
</feature>
<name>A0A6P8YW15_THRPL</name>
<reference evidence="3 4" key="1">
    <citation type="submission" date="2025-04" db="UniProtKB">
        <authorList>
            <consortium name="RefSeq"/>
        </authorList>
    </citation>
    <scope>IDENTIFICATION</scope>
    <source>
        <tissue evidence="3 4">Total insect</tissue>
    </source>
</reference>
<evidence type="ECO:0000313" key="4">
    <source>
        <dbReference type="RefSeq" id="XP_034241421.1"/>
    </source>
</evidence>
<dbReference type="RefSeq" id="XP_034241421.1">
    <property type="nucleotide sequence ID" value="XM_034385530.1"/>
</dbReference>
<protein>
    <submittedName>
        <fullName evidence="3 4">Uncharacterized protein LOC117645381</fullName>
    </submittedName>
</protein>
<organism evidence="4">
    <name type="scientific">Thrips palmi</name>
    <name type="common">Melon thrips</name>
    <dbReference type="NCBI Taxonomy" id="161013"/>
    <lineage>
        <taxon>Eukaryota</taxon>
        <taxon>Metazoa</taxon>
        <taxon>Ecdysozoa</taxon>
        <taxon>Arthropoda</taxon>
        <taxon>Hexapoda</taxon>
        <taxon>Insecta</taxon>
        <taxon>Pterygota</taxon>
        <taxon>Neoptera</taxon>
        <taxon>Paraneoptera</taxon>
        <taxon>Thysanoptera</taxon>
        <taxon>Terebrantia</taxon>
        <taxon>Thripoidea</taxon>
        <taxon>Thripidae</taxon>
        <taxon>Thrips</taxon>
    </lineage>
</organism>
<evidence type="ECO:0000256" key="1">
    <source>
        <dbReference type="SAM" id="MobiDB-lite"/>
    </source>
</evidence>
<evidence type="ECO:0000313" key="2">
    <source>
        <dbReference type="Proteomes" id="UP000515158"/>
    </source>
</evidence>
<evidence type="ECO:0000313" key="3">
    <source>
        <dbReference type="RefSeq" id="XP_034241420.1"/>
    </source>
</evidence>
<accession>A0A6P8YW15</accession>
<dbReference type="GeneID" id="117645381"/>
<proteinExistence type="predicted"/>
<dbReference type="RefSeq" id="XP_034241420.1">
    <property type="nucleotide sequence ID" value="XM_034385529.1"/>
</dbReference>